<dbReference type="AlphaFoldDB" id="A0A9W8AKY5"/>
<dbReference type="PROSITE" id="PS00109">
    <property type="entry name" value="PROTEIN_KINASE_TYR"/>
    <property type="match status" value="1"/>
</dbReference>
<dbReference type="Proteomes" id="UP001150925">
    <property type="component" value="Unassembled WGS sequence"/>
</dbReference>
<dbReference type="InterPro" id="IPR008266">
    <property type="entry name" value="Tyr_kinase_AS"/>
</dbReference>
<dbReference type="GO" id="GO:0004672">
    <property type="term" value="F:protein kinase activity"/>
    <property type="evidence" value="ECO:0007669"/>
    <property type="project" value="InterPro"/>
</dbReference>
<evidence type="ECO:0000256" key="1">
    <source>
        <dbReference type="SAM" id="MobiDB-lite"/>
    </source>
</evidence>
<accession>A0A9W8AKY5</accession>
<organism evidence="3 4">
    <name type="scientific">Dispira parvispora</name>
    <dbReference type="NCBI Taxonomy" id="1520584"/>
    <lineage>
        <taxon>Eukaryota</taxon>
        <taxon>Fungi</taxon>
        <taxon>Fungi incertae sedis</taxon>
        <taxon>Zoopagomycota</taxon>
        <taxon>Kickxellomycotina</taxon>
        <taxon>Dimargaritomycetes</taxon>
        <taxon>Dimargaritales</taxon>
        <taxon>Dimargaritaceae</taxon>
        <taxon>Dispira</taxon>
    </lineage>
</organism>
<feature type="region of interest" description="Disordered" evidence="1">
    <location>
        <begin position="1"/>
        <end position="25"/>
    </location>
</feature>
<name>A0A9W8AKY5_9FUNG</name>
<keyword evidence="4" id="KW-1185">Reference proteome</keyword>
<feature type="domain" description="Fungal-type protein kinase" evidence="2">
    <location>
        <begin position="22"/>
        <end position="338"/>
    </location>
</feature>
<dbReference type="InterPro" id="IPR040976">
    <property type="entry name" value="Pkinase_fungal"/>
</dbReference>
<reference evidence="3" key="1">
    <citation type="submission" date="2022-07" db="EMBL/GenBank/DDBJ databases">
        <title>Phylogenomic reconstructions and comparative analyses of Kickxellomycotina fungi.</title>
        <authorList>
            <person name="Reynolds N.K."/>
            <person name="Stajich J.E."/>
            <person name="Barry K."/>
            <person name="Grigoriev I.V."/>
            <person name="Crous P."/>
            <person name="Smith M.E."/>
        </authorList>
    </citation>
    <scope>NUCLEOTIDE SEQUENCE</scope>
    <source>
        <strain evidence="3">RSA 1196</strain>
    </source>
</reference>
<feature type="region of interest" description="Disordered" evidence="1">
    <location>
        <begin position="579"/>
        <end position="624"/>
    </location>
</feature>
<dbReference type="EMBL" id="JANBPY010001711">
    <property type="protein sequence ID" value="KAJ1958982.1"/>
    <property type="molecule type" value="Genomic_DNA"/>
</dbReference>
<evidence type="ECO:0000313" key="4">
    <source>
        <dbReference type="Proteomes" id="UP001150925"/>
    </source>
</evidence>
<proteinExistence type="predicted"/>
<dbReference type="InterPro" id="IPR011009">
    <property type="entry name" value="Kinase-like_dom_sf"/>
</dbReference>
<feature type="compositionally biased region" description="Basic and acidic residues" evidence="1">
    <location>
        <begin position="1"/>
        <end position="17"/>
    </location>
</feature>
<protein>
    <recommendedName>
        <fullName evidence="2">Fungal-type protein kinase domain-containing protein</fullName>
    </recommendedName>
</protein>
<evidence type="ECO:0000313" key="3">
    <source>
        <dbReference type="EMBL" id="KAJ1958982.1"/>
    </source>
</evidence>
<comment type="caution">
    <text evidence="3">The sequence shown here is derived from an EMBL/GenBank/DDBJ whole genome shotgun (WGS) entry which is preliminary data.</text>
</comment>
<dbReference type="OrthoDB" id="5584477at2759"/>
<evidence type="ECO:0000259" key="2">
    <source>
        <dbReference type="Pfam" id="PF17667"/>
    </source>
</evidence>
<dbReference type="PANTHER" id="PTHR38248">
    <property type="entry name" value="FUNK1 6"/>
    <property type="match status" value="1"/>
</dbReference>
<feature type="compositionally biased region" description="Polar residues" evidence="1">
    <location>
        <begin position="614"/>
        <end position="624"/>
    </location>
</feature>
<gene>
    <name evidence="3" type="ORF">IWQ62_004796</name>
</gene>
<dbReference type="Pfam" id="PF17667">
    <property type="entry name" value="Pkinase_fungal"/>
    <property type="match status" value="2"/>
</dbReference>
<feature type="domain" description="Fungal-type protein kinase" evidence="2">
    <location>
        <begin position="377"/>
        <end position="462"/>
    </location>
</feature>
<dbReference type="Gene3D" id="1.10.510.10">
    <property type="entry name" value="Transferase(Phosphotransferase) domain 1"/>
    <property type="match status" value="1"/>
</dbReference>
<dbReference type="PANTHER" id="PTHR38248:SF2">
    <property type="entry name" value="FUNK1 11"/>
    <property type="match status" value="1"/>
</dbReference>
<sequence>MPATKHSDGEKKPEESPQKTQNDVTQGPFWRCFGVVAYKAECPKDHSKDDYGQLGWYFHSALQAVFERNTLWGWVVSESAVRFVFFTHSTGVSSEVIDMKGEAGRKNFMDNFIRLCLCSAYRAGFDPTKRWLEDDKKWEVKCFNSANPEKGESLLAYVNPLPFKISNSFYGRRTRCHLGSLTKDAETYDLILKESWVELDQDPDKPKTMNTESLPNEVRIFQEINKHKGENTNKFIAKGVPTMKAGGSVYINGDISSGSGCFSTVANYCGELDIIHREYDMQRYILPKTESSSDFVYFRSYPTTESSADIAMPKFKVVNRVHQRLLMSPIGEPMSALHTWHRSPKYPKEFEQMDRSDQRGYNVLLLFTKLFWIIYYLWKDCNIYHRDLSEGNVLVCENNGYPFPLLIDFDHSRLCSDVGNDSEQLLMGTVPFMSILNLAGYSHKLSIVDELESFLYLWLWKCTTGFTPSGSTSTRTTSISSHPRVQPVTRLKLTNQSRPALAGRRRPRGVAKEPEVWKWAQGNPRGYSLNWKMGHTTNDMLYSFVTRELRPEFRTFEPMFYRFRRVLFDWDGQQQLFNSGKLTRKRETKPQDDSSTGNNGKVDMSKIRDATPVQCHQTENSTTSDDSFTIDAYYERLISRAEEADDILGRFAYVIKHPFAR</sequence>
<dbReference type="SUPFAM" id="SSF56112">
    <property type="entry name" value="Protein kinase-like (PK-like)"/>
    <property type="match status" value="1"/>
</dbReference>